<protein>
    <submittedName>
        <fullName evidence="2">Uncharacterized protein</fullName>
    </submittedName>
</protein>
<feature type="signal peptide" evidence="1">
    <location>
        <begin position="1"/>
        <end position="27"/>
    </location>
</feature>
<evidence type="ECO:0000313" key="2">
    <source>
        <dbReference type="EMBL" id="NKY20630.1"/>
    </source>
</evidence>
<proteinExistence type="predicted"/>
<accession>A0A846XAD9</accession>
<dbReference type="RefSeq" id="WP_168547555.1">
    <property type="nucleotide sequence ID" value="NZ_BAAAKS010000016.1"/>
</dbReference>
<evidence type="ECO:0000256" key="1">
    <source>
        <dbReference type="SAM" id="SignalP"/>
    </source>
</evidence>
<dbReference type="AlphaFoldDB" id="A0A846XAD9"/>
<evidence type="ECO:0000313" key="3">
    <source>
        <dbReference type="Proteomes" id="UP000582646"/>
    </source>
</evidence>
<reference evidence="2 3" key="1">
    <citation type="submission" date="2020-04" db="EMBL/GenBank/DDBJ databases">
        <title>MicrobeNet Type strains.</title>
        <authorList>
            <person name="Nicholson A.C."/>
        </authorList>
    </citation>
    <scope>NUCLEOTIDE SEQUENCE [LARGE SCALE GENOMIC DNA]</scope>
    <source>
        <strain evidence="2 3">DSM 44113</strain>
    </source>
</reference>
<gene>
    <name evidence="2" type="ORF">HF999_19930</name>
</gene>
<comment type="caution">
    <text evidence="2">The sequence shown here is derived from an EMBL/GenBank/DDBJ whole genome shotgun (WGS) entry which is preliminary data.</text>
</comment>
<sequence length="131" mass="13509">MRIRTLVRAGLVATAACALSVAAPSSAAPWDVVLGQANLYPSSSGYGTVAPRTVDNSSICAGIVHSITWTGWGAPVAVGRGTQCHSAGAVGRGERPRIVTLSASNLGLCNGRLAYRTLRYDGGEARNICPR</sequence>
<name>A0A846XAD9_9ACTN</name>
<dbReference type="Proteomes" id="UP000582646">
    <property type="component" value="Unassembled WGS sequence"/>
</dbReference>
<dbReference type="EMBL" id="JAAXOQ010000037">
    <property type="protein sequence ID" value="NKY20630.1"/>
    <property type="molecule type" value="Genomic_DNA"/>
</dbReference>
<feature type="chain" id="PRO_5032713372" evidence="1">
    <location>
        <begin position="28"/>
        <end position="131"/>
    </location>
</feature>
<keyword evidence="3" id="KW-1185">Reference proteome</keyword>
<keyword evidence="1" id="KW-0732">Signal</keyword>
<organism evidence="2 3">
    <name type="scientific">Tsukamurella spumae</name>
    <dbReference type="NCBI Taxonomy" id="44753"/>
    <lineage>
        <taxon>Bacteria</taxon>
        <taxon>Bacillati</taxon>
        <taxon>Actinomycetota</taxon>
        <taxon>Actinomycetes</taxon>
        <taxon>Mycobacteriales</taxon>
        <taxon>Tsukamurellaceae</taxon>
        <taxon>Tsukamurella</taxon>
    </lineage>
</organism>